<evidence type="ECO:0000259" key="3">
    <source>
        <dbReference type="PROSITE" id="PS50894"/>
    </source>
</evidence>
<sequence length="100" mass="10933">MTTPIPVVIDQDLEDIVPGYLENRQKDIKDLNKALEEGDFQTASVLGHRMKGSGAGYGFDEITEIGKTIELAAKASDSSAIAEGVSRLVDYLERVEISYE</sequence>
<keyword evidence="1" id="KW-0902">Two-component regulatory system</keyword>
<evidence type="ECO:0000256" key="2">
    <source>
        <dbReference type="PROSITE-ProRule" id="PRU00110"/>
    </source>
</evidence>
<dbReference type="InterPro" id="IPR008207">
    <property type="entry name" value="Sig_transdc_His_kin_Hpt_dom"/>
</dbReference>
<dbReference type="InterPro" id="IPR036641">
    <property type="entry name" value="HPT_dom_sf"/>
</dbReference>
<evidence type="ECO:0000256" key="1">
    <source>
        <dbReference type="ARBA" id="ARBA00023012"/>
    </source>
</evidence>
<protein>
    <recommendedName>
        <fullName evidence="3">HPt domain-containing protein</fullName>
    </recommendedName>
</protein>
<proteinExistence type="predicted"/>
<reference evidence="4" key="1">
    <citation type="submission" date="2015-04" db="EMBL/GenBank/DDBJ databases">
        <authorList>
            <person name="Syromyatnikov M.Y."/>
            <person name="Popov V.N."/>
        </authorList>
    </citation>
    <scope>NUCLEOTIDE SEQUENCE</scope>
    <source>
        <strain evidence="4">MO-1</strain>
    </source>
</reference>
<name>A0A1S7LJG0_MAGMO</name>
<dbReference type="GO" id="GO:0000160">
    <property type="term" value="P:phosphorelay signal transduction system"/>
    <property type="evidence" value="ECO:0007669"/>
    <property type="project" value="UniProtKB-KW"/>
</dbReference>
<dbReference type="GO" id="GO:0004672">
    <property type="term" value="F:protein kinase activity"/>
    <property type="evidence" value="ECO:0007669"/>
    <property type="project" value="UniProtKB-ARBA"/>
</dbReference>
<dbReference type="SUPFAM" id="SSF47226">
    <property type="entry name" value="Histidine-containing phosphotransfer domain, HPT domain"/>
    <property type="match status" value="1"/>
</dbReference>
<evidence type="ECO:0000313" key="4">
    <source>
        <dbReference type="EMBL" id="CRH06259.1"/>
    </source>
</evidence>
<gene>
    <name evidence="4" type="ORF">MAGMO_2088</name>
</gene>
<dbReference type="PROSITE" id="PS50894">
    <property type="entry name" value="HPT"/>
    <property type="match status" value="1"/>
</dbReference>
<feature type="modified residue" description="Phosphohistidine" evidence="2">
    <location>
        <position position="48"/>
    </location>
</feature>
<accession>A0A1S7LJG0</accession>
<dbReference type="EMBL" id="LO017727">
    <property type="protein sequence ID" value="CRH06259.1"/>
    <property type="molecule type" value="Genomic_DNA"/>
</dbReference>
<organism evidence="4">
    <name type="scientific">Magnetococcus massalia (strain MO-1)</name>
    <dbReference type="NCBI Taxonomy" id="451514"/>
    <lineage>
        <taxon>Bacteria</taxon>
        <taxon>Pseudomonadati</taxon>
        <taxon>Pseudomonadota</taxon>
        <taxon>Magnetococcia</taxon>
        <taxon>Magnetococcales</taxon>
        <taxon>Magnetococcaceae</taxon>
        <taxon>Magnetococcus</taxon>
    </lineage>
</organism>
<dbReference type="Gene3D" id="1.20.120.160">
    <property type="entry name" value="HPT domain"/>
    <property type="match status" value="1"/>
</dbReference>
<dbReference type="AlphaFoldDB" id="A0A1S7LJG0"/>
<keyword evidence="2" id="KW-0597">Phosphoprotein</keyword>
<feature type="domain" description="HPt" evidence="3">
    <location>
        <begin position="9"/>
        <end position="100"/>
    </location>
</feature>
<dbReference type="Pfam" id="PF01627">
    <property type="entry name" value="Hpt"/>
    <property type="match status" value="1"/>
</dbReference>